<dbReference type="InterPro" id="IPR013525">
    <property type="entry name" value="ABC2_TM"/>
</dbReference>
<protein>
    <recommendedName>
        <fullName evidence="7">ABC-2 type transporter transmembrane domain-containing protein</fullName>
    </recommendedName>
</protein>
<keyword evidence="2" id="KW-1003">Cell membrane</keyword>
<evidence type="ECO:0000256" key="3">
    <source>
        <dbReference type="ARBA" id="ARBA00022692"/>
    </source>
</evidence>
<dbReference type="InterPro" id="IPR051449">
    <property type="entry name" value="ABC-2_transporter_component"/>
</dbReference>
<evidence type="ECO:0000256" key="6">
    <source>
        <dbReference type="SAM" id="Phobius"/>
    </source>
</evidence>
<dbReference type="Pfam" id="PF01061">
    <property type="entry name" value="ABC2_membrane"/>
    <property type="match status" value="1"/>
</dbReference>
<sequence>TLVAGVKTFEFIISQISTQLLILAIQVLLSIITMLYIIDVDNQGSITMIYVITLIQGMCGMALGLVVSAFSQNESQALALAMASFLPISIISGIFWPIEAMPKYMKLISLFGPQTLALEAMRSVISRGWNLTYPLVVFGIITPIIWFIILIISASIGFHFISFN</sequence>
<gene>
    <name evidence="8" type="ORF">BLA29_008517</name>
</gene>
<proteinExistence type="predicted"/>
<dbReference type="PANTHER" id="PTHR30294:SF38">
    <property type="entry name" value="TRANSPORT PERMEASE PROTEIN"/>
    <property type="match status" value="1"/>
</dbReference>
<organism evidence="8 9">
    <name type="scientific">Euroglyphus maynei</name>
    <name type="common">Mayne's house dust mite</name>
    <dbReference type="NCBI Taxonomy" id="6958"/>
    <lineage>
        <taxon>Eukaryota</taxon>
        <taxon>Metazoa</taxon>
        <taxon>Ecdysozoa</taxon>
        <taxon>Arthropoda</taxon>
        <taxon>Chelicerata</taxon>
        <taxon>Arachnida</taxon>
        <taxon>Acari</taxon>
        <taxon>Acariformes</taxon>
        <taxon>Sarcoptiformes</taxon>
        <taxon>Astigmata</taxon>
        <taxon>Psoroptidia</taxon>
        <taxon>Analgoidea</taxon>
        <taxon>Pyroglyphidae</taxon>
        <taxon>Pyroglyphinae</taxon>
        <taxon>Euroglyphus</taxon>
    </lineage>
</organism>
<reference evidence="8 9" key="1">
    <citation type="submission" date="2017-03" db="EMBL/GenBank/DDBJ databases">
        <title>Genome Survey of Euroglyphus maynei.</title>
        <authorList>
            <person name="Arlian L.G."/>
            <person name="Morgan M.S."/>
            <person name="Rider S.D."/>
        </authorList>
    </citation>
    <scope>NUCLEOTIDE SEQUENCE [LARGE SCALE GENOMIC DNA]</scope>
    <source>
        <strain evidence="8">Arlian Lab</strain>
        <tissue evidence="8">Whole body</tissue>
    </source>
</reference>
<feature type="transmembrane region" description="Helical" evidence="6">
    <location>
        <begin position="77"/>
        <end position="98"/>
    </location>
</feature>
<dbReference type="EMBL" id="MUJZ01035506">
    <property type="protein sequence ID" value="OTF76836.1"/>
    <property type="molecule type" value="Genomic_DNA"/>
</dbReference>
<comment type="subcellular location">
    <subcellularLocation>
        <location evidence="1">Cell membrane</location>
        <topology evidence="1">Multi-pass membrane protein</topology>
    </subcellularLocation>
</comment>
<dbReference type="PANTHER" id="PTHR30294">
    <property type="entry name" value="MEMBRANE COMPONENT OF ABC TRANSPORTER YHHJ-RELATED"/>
    <property type="match status" value="1"/>
</dbReference>
<dbReference type="OrthoDB" id="6150516at2759"/>
<keyword evidence="9" id="KW-1185">Reference proteome</keyword>
<keyword evidence="4 6" id="KW-1133">Transmembrane helix</keyword>
<evidence type="ECO:0000313" key="9">
    <source>
        <dbReference type="Proteomes" id="UP000194236"/>
    </source>
</evidence>
<dbReference type="GO" id="GO:0140359">
    <property type="term" value="F:ABC-type transporter activity"/>
    <property type="evidence" value="ECO:0007669"/>
    <property type="project" value="InterPro"/>
</dbReference>
<keyword evidence="3 6" id="KW-0812">Transmembrane</keyword>
<evidence type="ECO:0000313" key="8">
    <source>
        <dbReference type="EMBL" id="OTF76836.1"/>
    </source>
</evidence>
<feature type="transmembrane region" description="Helical" evidence="6">
    <location>
        <begin position="12"/>
        <end position="37"/>
    </location>
</feature>
<evidence type="ECO:0000256" key="1">
    <source>
        <dbReference type="ARBA" id="ARBA00004651"/>
    </source>
</evidence>
<comment type="caution">
    <text evidence="8">The sequence shown here is derived from an EMBL/GenBank/DDBJ whole genome shotgun (WGS) entry which is preliminary data.</text>
</comment>
<name>A0A1Y3BB87_EURMA</name>
<feature type="non-terminal residue" evidence="8">
    <location>
        <position position="1"/>
    </location>
</feature>
<evidence type="ECO:0000256" key="5">
    <source>
        <dbReference type="ARBA" id="ARBA00023136"/>
    </source>
</evidence>
<dbReference type="GO" id="GO:0005886">
    <property type="term" value="C:plasma membrane"/>
    <property type="evidence" value="ECO:0007669"/>
    <property type="project" value="UniProtKB-SubCell"/>
</dbReference>
<evidence type="ECO:0000259" key="7">
    <source>
        <dbReference type="Pfam" id="PF01061"/>
    </source>
</evidence>
<feature type="transmembrane region" description="Helical" evidence="6">
    <location>
        <begin position="49"/>
        <end position="71"/>
    </location>
</feature>
<feature type="domain" description="ABC-2 type transporter transmembrane" evidence="7">
    <location>
        <begin position="2"/>
        <end position="124"/>
    </location>
</feature>
<evidence type="ECO:0000256" key="4">
    <source>
        <dbReference type="ARBA" id="ARBA00022989"/>
    </source>
</evidence>
<evidence type="ECO:0000256" key="2">
    <source>
        <dbReference type="ARBA" id="ARBA00022475"/>
    </source>
</evidence>
<dbReference type="AlphaFoldDB" id="A0A1Y3BB87"/>
<feature type="transmembrane region" description="Helical" evidence="6">
    <location>
        <begin position="131"/>
        <end position="161"/>
    </location>
</feature>
<keyword evidence="5 6" id="KW-0472">Membrane</keyword>
<dbReference type="Proteomes" id="UP000194236">
    <property type="component" value="Unassembled WGS sequence"/>
</dbReference>
<accession>A0A1Y3BB87</accession>